<feature type="compositionally biased region" description="Pro residues" evidence="1">
    <location>
        <begin position="1"/>
        <end position="11"/>
    </location>
</feature>
<evidence type="ECO:0000256" key="1">
    <source>
        <dbReference type="SAM" id="MobiDB-lite"/>
    </source>
</evidence>
<dbReference type="KEGG" id="dmp:FAK_11350"/>
<proteinExistence type="predicted"/>
<protein>
    <recommendedName>
        <fullName evidence="4">DUF2497 domain-containing protein</fullName>
    </recommendedName>
</protein>
<evidence type="ECO:0000313" key="2">
    <source>
        <dbReference type="EMBL" id="BEQ14069.1"/>
    </source>
</evidence>
<dbReference type="Proteomes" id="UP001366166">
    <property type="component" value="Chromosome"/>
</dbReference>
<dbReference type="RefSeq" id="WP_338605796.1">
    <property type="nucleotide sequence ID" value="NZ_AP028679.1"/>
</dbReference>
<organism evidence="2 3">
    <name type="scientific">Desulfoferula mesophila</name>
    <dbReference type="NCBI Taxonomy" id="3058419"/>
    <lineage>
        <taxon>Bacteria</taxon>
        <taxon>Pseudomonadati</taxon>
        <taxon>Thermodesulfobacteriota</taxon>
        <taxon>Desulfarculia</taxon>
        <taxon>Desulfarculales</taxon>
        <taxon>Desulfarculaceae</taxon>
        <taxon>Desulfoferula</taxon>
    </lineage>
</organism>
<reference evidence="3" key="1">
    <citation type="journal article" date="2023" name="Arch. Microbiol.">
        <title>Desulfoferula mesophilus gen. nov. sp. nov., a mesophilic sulfate-reducing bacterium isolated from a brackish lake sediment.</title>
        <authorList>
            <person name="Watanabe T."/>
            <person name="Yabe T."/>
            <person name="Tsuji J.M."/>
            <person name="Fukui M."/>
        </authorList>
    </citation>
    <scope>NUCLEOTIDE SEQUENCE [LARGE SCALE GENOMIC DNA]</scope>
    <source>
        <strain evidence="3">12FAK</strain>
    </source>
</reference>
<evidence type="ECO:0008006" key="4">
    <source>
        <dbReference type="Google" id="ProtNLM"/>
    </source>
</evidence>
<gene>
    <name evidence="2" type="ORF">FAK_11350</name>
</gene>
<name>A0AAU9EFN8_9BACT</name>
<feature type="region of interest" description="Disordered" evidence="1">
    <location>
        <begin position="1"/>
        <end position="61"/>
    </location>
</feature>
<dbReference type="AlphaFoldDB" id="A0AAU9EFN8"/>
<accession>A0AAU9EFN8</accession>
<dbReference type="EMBL" id="AP028679">
    <property type="protein sequence ID" value="BEQ14069.1"/>
    <property type="molecule type" value="Genomic_DNA"/>
</dbReference>
<evidence type="ECO:0000313" key="3">
    <source>
        <dbReference type="Proteomes" id="UP001366166"/>
    </source>
</evidence>
<sequence>MDKPQTPPPGTPVIELTEVVDSDEQATRPAPRPASRQDLGELDRILAELSSQEPPPAQEGDMARLMAEMGLPPQPREQPADPVETELQGLLRELGSQGQALEAFEARTKAAAPPRGEAPLPAEPEELADLVRQAVQGILQEEAPDLVSRLVDQALRERLESLVSQEIDRQIEAKVAREVQELLRRVMHEAGETSGRRDDGVVVD</sequence>
<keyword evidence="3" id="KW-1185">Reference proteome</keyword>